<dbReference type="Proteomes" id="UP000176429">
    <property type="component" value="Unassembled WGS sequence"/>
</dbReference>
<dbReference type="InterPro" id="IPR051690">
    <property type="entry name" value="PseI-like"/>
</dbReference>
<dbReference type="InterPro" id="IPR013974">
    <property type="entry name" value="SAF"/>
</dbReference>
<dbReference type="Pfam" id="PF03102">
    <property type="entry name" value="NeuB"/>
    <property type="match status" value="1"/>
</dbReference>
<dbReference type="SUPFAM" id="SSF51569">
    <property type="entry name" value="Aldolase"/>
    <property type="match status" value="1"/>
</dbReference>
<dbReference type="AlphaFoldDB" id="A0A1G2P3G6"/>
<proteinExistence type="predicted"/>
<dbReference type="CDD" id="cd11615">
    <property type="entry name" value="SAF_NeuB_like"/>
    <property type="match status" value="1"/>
</dbReference>
<name>A0A1G2P3G6_9BACT</name>
<evidence type="ECO:0000259" key="1">
    <source>
        <dbReference type="PROSITE" id="PS50844"/>
    </source>
</evidence>
<evidence type="ECO:0000313" key="3">
    <source>
        <dbReference type="Proteomes" id="UP000176429"/>
    </source>
</evidence>
<reference evidence="2 3" key="1">
    <citation type="journal article" date="2016" name="Nat. Commun.">
        <title>Thousands of microbial genomes shed light on interconnected biogeochemical processes in an aquifer system.</title>
        <authorList>
            <person name="Anantharaman K."/>
            <person name="Brown C.T."/>
            <person name="Hug L.A."/>
            <person name="Sharon I."/>
            <person name="Castelle C.J."/>
            <person name="Probst A.J."/>
            <person name="Thomas B.C."/>
            <person name="Singh A."/>
            <person name="Wilkins M.J."/>
            <person name="Karaoz U."/>
            <person name="Brodie E.L."/>
            <person name="Williams K.H."/>
            <person name="Hubbard S.S."/>
            <person name="Banfield J.F."/>
        </authorList>
    </citation>
    <scope>NUCLEOTIDE SEQUENCE [LARGE SCALE GENOMIC DNA]</scope>
</reference>
<evidence type="ECO:0000313" key="2">
    <source>
        <dbReference type="EMBL" id="OHA42101.1"/>
    </source>
</evidence>
<feature type="domain" description="AFP-like" evidence="1">
    <location>
        <begin position="314"/>
        <end position="374"/>
    </location>
</feature>
<sequence>MKNIKKGKIIKIPGTKHTLGGEQVFVIAEIGKGFIQTKEDRPVEEYLENAKKLIDEATSAGADAVKFQTHEIEDELLNVKFDSPHFKGQDRYDWVKRNTLATPAWFWQELKKYADSKNILFFSTPMSRLAAKKLLDLDVPLWKVGSGDVEDFVLLDFIARIGKPVIISTGMVSWGELENVVEFLSHRKVPLCIMYCVSEYPAPADRFNLSSIQRLRDWYPDVVVGFSDHSVGSHELPLAAAKAGARVIEKHFSLSRDLWGSDHKVSLTPSELAELTGHLRKKKYEKVDLDKFLGDPKRELPGAENQFRPYFKKSLVAARDTEEGEVIGAEDLYAVRPLLFGKGLPSHHLEKVLGRKVKKPLKKYDPINNNSFKK</sequence>
<dbReference type="PROSITE" id="PS50844">
    <property type="entry name" value="AFP_LIKE"/>
    <property type="match status" value="1"/>
</dbReference>
<organism evidence="2 3">
    <name type="scientific">Candidatus Taylorbacteria bacterium RIFCSPLOWO2_02_FULL_46_40</name>
    <dbReference type="NCBI Taxonomy" id="1802329"/>
    <lineage>
        <taxon>Bacteria</taxon>
        <taxon>Candidatus Tayloriibacteriota</taxon>
    </lineage>
</organism>
<protein>
    <recommendedName>
        <fullName evidence="1">AFP-like domain-containing protein</fullName>
    </recommendedName>
</protein>
<dbReference type="EMBL" id="MHSH01000012">
    <property type="protein sequence ID" value="OHA42101.1"/>
    <property type="molecule type" value="Genomic_DNA"/>
</dbReference>
<accession>A0A1G2P3G6</accession>
<dbReference type="PANTHER" id="PTHR42966">
    <property type="entry name" value="N-ACETYLNEURAMINATE SYNTHASE"/>
    <property type="match status" value="1"/>
</dbReference>
<dbReference type="Gene3D" id="3.20.20.70">
    <property type="entry name" value="Aldolase class I"/>
    <property type="match status" value="1"/>
</dbReference>
<dbReference type="GO" id="GO:0016051">
    <property type="term" value="P:carbohydrate biosynthetic process"/>
    <property type="evidence" value="ECO:0007669"/>
    <property type="project" value="InterPro"/>
</dbReference>
<dbReference type="InterPro" id="IPR013785">
    <property type="entry name" value="Aldolase_TIM"/>
</dbReference>
<dbReference type="PANTHER" id="PTHR42966:SF1">
    <property type="entry name" value="SIALIC ACID SYNTHASE"/>
    <property type="match status" value="1"/>
</dbReference>
<comment type="caution">
    <text evidence="2">The sequence shown here is derived from an EMBL/GenBank/DDBJ whole genome shotgun (WGS) entry which is preliminary data.</text>
</comment>
<dbReference type="InterPro" id="IPR036732">
    <property type="entry name" value="AFP_Neu5c_C_sf"/>
</dbReference>
<dbReference type="SUPFAM" id="SSF51269">
    <property type="entry name" value="AFP III-like domain"/>
    <property type="match status" value="1"/>
</dbReference>
<dbReference type="Pfam" id="PF08666">
    <property type="entry name" value="SAF"/>
    <property type="match status" value="1"/>
</dbReference>
<dbReference type="InterPro" id="IPR006190">
    <property type="entry name" value="SAF_AFP_Neu5Ac"/>
</dbReference>
<gene>
    <name evidence="2" type="ORF">A3H68_03290</name>
</gene>
<dbReference type="InterPro" id="IPR057736">
    <property type="entry name" value="SAF_PseI/NeuA/NeuB"/>
</dbReference>
<dbReference type="Gene3D" id="3.90.1210.10">
    <property type="entry name" value="Antifreeze-like/N-acetylneuraminic acid synthase C-terminal domain"/>
    <property type="match status" value="1"/>
</dbReference>
<dbReference type="GO" id="GO:0047444">
    <property type="term" value="F:N-acylneuraminate-9-phosphate synthase activity"/>
    <property type="evidence" value="ECO:0007669"/>
    <property type="project" value="TreeGrafter"/>
</dbReference>
<dbReference type="InterPro" id="IPR013132">
    <property type="entry name" value="PseI/NeuA/B-like_N"/>
</dbReference>